<evidence type="ECO:0000313" key="12">
    <source>
        <dbReference type="EMBL" id="JAV95608.1"/>
    </source>
</evidence>
<dbReference type="EMBL" id="GEZM01006869">
    <property type="protein sequence ID" value="JAV95608.1"/>
    <property type="molecule type" value="Transcribed_RNA"/>
</dbReference>
<dbReference type="InterPro" id="IPR026112">
    <property type="entry name" value="AMN"/>
</dbReference>
<dbReference type="AlphaFoldDB" id="A0A1Y1NDG5"/>
<dbReference type="GO" id="GO:0016324">
    <property type="term" value="C:apical plasma membrane"/>
    <property type="evidence" value="ECO:0007669"/>
    <property type="project" value="TreeGrafter"/>
</dbReference>
<comment type="subcellular location">
    <subcellularLocation>
        <location evidence="1">Cell membrane</location>
        <topology evidence="1">Single-pass type I membrane protein</topology>
    </subcellularLocation>
</comment>
<proteinExistence type="predicted"/>
<dbReference type="PANTHER" id="PTHR14995">
    <property type="entry name" value="AMNIONLESS"/>
    <property type="match status" value="1"/>
</dbReference>
<evidence type="ECO:0000256" key="9">
    <source>
        <dbReference type="ARBA" id="ARBA00023136"/>
    </source>
</evidence>
<evidence type="ECO:0000256" key="6">
    <source>
        <dbReference type="ARBA" id="ARBA00022729"/>
    </source>
</evidence>
<keyword evidence="3" id="KW-0813">Transport</keyword>
<evidence type="ECO:0000256" key="4">
    <source>
        <dbReference type="ARBA" id="ARBA00022475"/>
    </source>
</evidence>
<dbReference type="PANTHER" id="PTHR14995:SF2">
    <property type="entry name" value="PROTEIN AMNIONLESS"/>
    <property type="match status" value="1"/>
</dbReference>
<evidence type="ECO:0000256" key="3">
    <source>
        <dbReference type="ARBA" id="ARBA00022448"/>
    </source>
</evidence>
<keyword evidence="9 10" id="KW-0472">Membrane</keyword>
<dbReference type="GO" id="GO:0015031">
    <property type="term" value="P:protein transport"/>
    <property type="evidence" value="ECO:0007669"/>
    <property type="project" value="UniProtKB-KW"/>
</dbReference>
<feature type="chain" id="PRO_5012530699" description="Protein amnionless" evidence="11">
    <location>
        <begin position="20"/>
        <end position="447"/>
    </location>
</feature>
<evidence type="ECO:0000256" key="11">
    <source>
        <dbReference type="SAM" id="SignalP"/>
    </source>
</evidence>
<organism evidence="12">
    <name type="scientific">Photinus pyralis</name>
    <name type="common">Common eastern firefly</name>
    <name type="synonym">Lampyris pyralis</name>
    <dbReference type="NCBI Taxonomy" id="7054"/>
    <lineage>
        <taxon>Eukaryota</taxon>
        <taxon>Metazoa</taxon>
        <taxon>Ecdysozoa</taxon>
        <taxon>Arthropoda</taxon>
        <taxon>Hexapoda</taxon>
        <taxon>Insecta</taxon>
        <taxon>Pterygota</taxon>
        <taxon>Neoptera</taxon>
        <taxon>Endopterygota</taxon>
        <taxon>Coleoptera</taxon>
        <taxon>Polyphaga</taxon>
        <taxon>Elateriformia</taxon>
        <taxon>Elateroidea</taxon>
        <taxon>Lampyridae</taxon>
        <taxon>Lampyrinae</taxon>
        <taxon>Photinus</taxon>
    </lineage>
</organism>
<dbReference type="GO" id="GO:0030139">
    <property type="term" value="C:endocytic vesicle"/>
    <property type="evidence" value="ECO:0007669"/>
    <property type="project" value="TreeGrafter"/>
</dbReference>
<keyword evidence="4" id="KW-1003">Cell membrane</keyword>
<name>A0A1Y1NDG5_PHOPY</name>
<feature type="signal peptide" evidence="11">
    <location>
        <begin position="1"/>
        <end position="19"/>
    </location>
</feature>
<feature type="transmembrane region" description="Helical" evidence="10">
    <location>
        <begin position="331"/>
        <end position="355"/>
    </location>
</feature>
<reference evidence="12" key="1">
    <citation type="journal article" date="2016" name="Sci. Rep.">
        <title>Molecular characterization of firefly nuptial gifts: a multi-omics approach sheds light on postcopulatory sexual selection.</title>
        <authorList>
            <person name="Al-Wathiqui N."/>
            <person name="Fallon T.R."/>
            <person name="South A."/>
            <person name="Weng J.K."/>
            <person name="Lewis S.M."/>
        </authorList>
    </citation>
    <scope>NUCLEOTIDE SEQUENCE</scope>
</reference>
<evidence type="ECO:0000256" key="7">
    <source>
        <dbReference type="ARBA" id="ARBA00022927"/>
    </source>
</evidence>
<protein>
    <recommendedName>
        <fullName evidence="2">Protein amnionless</fullName>
    </recommendedName>
</protein>
<evidence type="ECO:0000256" key="8">
    <source>
        <dbReference type="ARBA" id="ARBA00022989"/>
    </source>
</evidence>
<dbReference type="GO" id="GO:0006898">
    <property type="term" value="P:receptor-mediated endocytosis"/>
    <property type="evidence" value="ECO:0007669"/>
    <property type="project" value="TreeGrafter"/>
</dbReference>
<evidence type="ECO:0000256" key="1">
    <source>
        <dbReference type="ARBA" id="ARBA00004251"/>
    </source>
</evidence>
<sequence length="447" mass="50175">MPALWWLFMFNSFFLPTLSAKKTWKFNNDILNPTHWENAAGSLDCNGFFFPEILGSIGSVTRLVASEVTLPLMGELEIQNGGYIELFDTKQCVRVKEIVPKHWLDPENWESGDNVAVPDVERVPCEHDDVVFQNTVAVYYPEVPVSVNSIELNSVKLSQTQWQNFLQTDYGIEEFQMLVESSINIEPKVCAAKNGCNCHPSAEIEEWICEHVPKKPSPGCFQPIRPVGFCQDICGGIVTVEVAPTFSLETFRQRLPRGDRVDIHASKIAIKGRQKVQVVFAEKYTYTERSQKQAEEFHATLMKDLDKYKLKDAVLVSSGYSLPEESKGTTAVVIVFGTLIGTVAVFFGLYVLYVGPLRDYDLRSRLSITQQLLGQKTPFFRKFDNEGVSIAASMVSLDKSFDNPMYGATEPSTSDAIIEYVTAMEERSQGKGYVANVIADVHDIDKD</sequence>
<dbReference type="Pfam" id="PF14828">
    <property type="entry name" value="Amnionless"/>
    <property type="match status" value="1"/>
</dbReference>
<accession>A0A1Y1NDG5</accession>
<keyword evidence="5 10" id="KW-0812">Transmembrane</keyword>
<keyword evidence="7" id="KW-0653">Protein transport</keyword>
<evidence type="ECO:0000256" key="5">
    <source>
        <dbReference type="ARBA" id="ARBA00022692"/>
    </source>
</evidence>
<keyword evidence="8 10" id="KW-1133">Transmembrane helix</keyword>
<evidence type="ECO:0000256" key="2">
    <source>
        <dbReference type="ARBA" id="ARBA00021200"/>
    </source>
</evidence>
<evidence type="ECO:0000256" key="10">
    <source>
        <dbReference type="SAM" id="Phobius"/>
    </source>
</evidence>
<keyword evidence="6 11" id="KW-0732">Signal</keyword>